<gene>
    <name evidence="1" type="ORF">LTRI10_LOCUS30272</name>
</gene>
<evidence type="ECO:0000313" key="1">
    <source>
        <dbReference type="EMBL" id="CAL1389416.1"/>
    </source>
</evidence>
<organism evidence="1 2">
    <name type="scientific">Linum trigynum</name>
    <dbReference type="NCBI Taxonomy" id="586398"/>
    <lineage>
        <taxon>Eukaryota</taxon>
        <taxon>Viridiplantae</taxon>
        <taxon>Streptophyta</taxon>
        <taxon>Embryophyta</taxon>
        <taxon>Tracheophyta</taxon>
        <taxon>Spermatophyta</taxon>
        <taxon>Magnoliopsida</taxon>
        <taxon>eudicotyledons</taxon>
        <taxon>Gunneridae</taxon>
        <taxon>Pentapetalae</taxon>
        <taxon>rosids</taxon>
        <taxon>fabids</taxon>
        <taxon>Malpighiales</taxon>
        <taxon>Linaceae</taxon>
        <taxon>Linum</taxon>
    </lineage>
</organism>
<sequence length="117" mass="13175">MLGKLRTNGYGRFIILPDLPSDDLPSLCYKKSTGLLSRTAESNHSERLVFESTRHFGLREGEKLQDCSWSVSCLDSVTVWKEFVEKVGDFVLTMGAVSNGWFLRSPESELGADWVEL</sequence>
<dbReference type="AlphaFoldDB" id="A0AAV2ETW7"/>
<proteinExistence type="predicted"/>
<reference evidence="1 2" key="1">
    <citation type="submission" date="2024-04" db="EMBL/GenBank/DDBJ databases">
        <authorList>
            <person name="Fracassetti M."/>
        </authorList>
    </citation>
    <scope>NUCLEOTIDE SEQUENCE [LARGE SCALE GENOMIC DNA]</scope>
</reference>
<name>A0AAV2ETW7_9ROSI</name>
<protein>
    <submittedName>
        <fullName evidence="1">Uncharacterized protein</fullName>
    </submittedName>
</protein>
<accession>A0AAV2ETW7</accession>
<keyword evidence="2" id="KW-1185">Reference proteome</keyword>
<evidence type="ECO:0000313" key="2">
    <source>
        <dbReference type="Proteomes" id="UP001497516"/>
    </source>
</evidence>
<dbReference type="Proteomes" id="UP001497516">
    <property type="component" value="Chromosome 5"/>
</dbReference>
<dbReference type="EMBL" id="OZ034818">
    <property type="protein sequence ID" value="CAL1389416.1"/>
    <property type="molecule type" value="Genomic_DNA"/>
</dbReference>